<feature type="compositionally biased region" description="Polar residues" evidence="5">
    <location>
        <begin position="196"/>
        <end position="238"/>
    </location>
</feature>
<dbReference type="CDD" id="cd20379">
    <property type="entry name" value="Tudor_dTUD-like"/>
    <property type="match status" value="1"/>
</dbReference>
<dbReference type="SMART" id="SM00333">
    <property type="entry name" value="TUDOR"/>
    <property type="match status" value="1"/>
</dbReference>
<dbReference type="PROSITE" id="PS50304">
    <property type="entry name" value="TUDOR"/>
    <property type="match status" value="1"/>
</dbReference>
<dbReference type="PANTHER" id="PTHR22948:SF29">
    <property type="entry name" value="FI02030P-RELATED"/>
    <property type="match status" value="1"/>
</dbReference>
<dbReference type="GO" id="GO:0007283">
    <property type="term" value="P:spermatogenesis"/>
    <property type="evidence" value="ECO:0007669"/>
    <property type="project" value="UniProtKB-KW"/>
</dbReference>
<dbReference type="PROSITE" id="PS51644">
    <property type="entry name" value="HTH_OST"/>
    <property type="match status" value="1"/>
</dbReference>
<dbReference type="EMBL" id="WJQU01000003">
    <property type="protein sequence ID" value="KAJ6638353.1"/>
    <property type="molecule type" value="Genomic_DNA"/>
</dbReference>
<evidence type="ECO:0000313" key="8">
    <source>
        <dbReference type="EMBL" id="KAJ6638353.1"/>
    </source>
</evidence>
<feature type="domain" description="HTH OST-type" evidence="7">
    <location>
        <begin position="8"/>
        <end position="81"/>
    </location>
</feature>
<accession>A0A9Q0RZV3</accession>
<evidence type="ECO:0000256" key="1">
    <source>
        <dbReference type="ARBA" id="ARBA00004496"/>
    </source>
</evidence>
<dbReference type="SUPFAM" id="SSF63748">
    <property type="entry name" value="Tudor/PWWP/MBT"/>
    <property type="match status" value="1"/>
</dbReference>
<dbReference type="InterPro" id="IPR025605">
    <property type="entry name" value="OST-HTH/LOTUS_dom"/>
</dbReference>
<keyword evidence="4" id="KW-0221">Differentiation</keyword>
<proteinExistence type="predicted"/>
<keyword evidence="3" id="KW-0677">Repeat</keyword>
<comment type="caution">
    <text evidence="8">The sequence shown here is derived from an EMBL/GenBank/DDBJ whole genome shotgun (WGS) entry which is preliminary data.</text>
</comment>
<dbReference type="GO" id="GO:0005737">
    <property type="term" value="C:cytoplasm"/>
    <property type="evidence" value="ECO:0007669"/>
    <property type="project" value="UniProtKB-SubCell"/>
</dbReference>
<reference evidence="8" key="1">
    <citation type="submission" date="2022-07" db="EMBL/GenBank/DDBJ databases">
        <authorList>
            <person name="Trinca V."/>
            <person name="Uliana J.V.C."/>
            <person name="Torres T.T."/>
            <person name="Ward R.J."/>
            <person name="Monesi N."/>
        </authorList>
    </citation>
    <scope>NUCLEOTIDE SEQUENCE</scope>
    <source>
        <strain evidence="8">HSMRA1968</strain>
        <tissue evidence="8">Whole embryos</tissue>
    </source>
</reference>
<dbReference type="InterPro" id="IPR041966">
    <property type="entry name" value="LOTUS-like"/>
</dbReference>
<keyword evidence="2" id="KW-0963">Cytoplasm</keyword>
<evidence type="ECO:0000256" key="5">
    <source>
        <dbReference type="SAM" id="MobiDB-lite"/>
    </source>
</evidence>
<evidence type="ECO:0000256" key="4">
    <source>
        <dbReference type="ARBA" id="ARBA00022871"/>
    </source>
</evidence>
<protein>
    <submittedName>
        <fullName evidence="8">Tudor domain-containing protein 5</fullName>
    </submittedName>
</protein>
<dbReference type="AlphaFoldDB" id="A0A9Q0RZV3"/>
<dbReference type="Gene3D" id="3.30.420.610">
    <property type="entry name" value="LOTUS domain-like"/>
    <property type="match status" value="1"/>
</dbReference>
<dbReference type="Pfam" id="PF12872">
    <property type="entry name" value="OST-HTH"/>
    <property type="match status" value="1"/>
</dbReference>
<evidence type="ECO:0000256" key="3">
    <source>
        <dbReference type="ARBA" id="ARBA00022737"/>
    </source>
</evidence>
<dbReference type="GO" id="GO:0030154">
    <property type="term" value="P:cell differentiation"/>
    <property type="evidence" value="ECO:0007669"/>
    <property type="project" value="UniProtKB-ARBA"/>
</dbReference>
<dbReference type="PANTHER" id="PTHR22948">
    <property type="entry name" value="TUDOR DOMAIN CONTAINING PROTEIN"/>
    <property type="match status" value="1"/>
</dbReference>
<dbReference type="CDD" id="cd09972">
    <property type="entry name" value="LOTUS_TDRD_OSKAR"/>
    <property type="match status" value="1"/>
</dbReference>
<dbReference type="InterPro" id="IPR035437">
    <property type="entry name" value="SNase_OB-fold_sf"/>
</dbReference>
<dbReference type="InterPro" id="IPR050621">
    <property type="entry name" value="Tudor_domain_containing"/>
</dbReference>
<keyword evidence="9" id="KW-1185">Reference proteome</keyword>
<evidence type="ECO:0000259" key="6">
    <source>
        <dbReference type="PROSITE" id="PS50304"/>
    </source>
</evidence>
<dbReference type="Gene3D" id="2.30.30.140">
    <property type="match status" value="1"/>
</dbReference>
<dbReference type="InterPro" id="IPR002999">
    <property type="entry name" value="Tudor"/>
</dbReference>
<feature type="domain" description="Tudor" evidence="6">
    <location>
        <begin position="342"/>
        <end position="400"/>
    </location>
</feature>
<feature type="region of interest" description="Disordered" evidence="5">
    <location>
        <begin position="91"/>
        <end position="120"/>
    </location>
</feature>
<dbReference type="Gene3D" id="2.40.50.90">
    <property type="match status" value="1"/>
</dbReference>
<comment type="subcellular location">
    <subcellularLocation>
        <location evidence="1">Cytoplasm</location>
    </subcellularLocation>
</comment>
<evidence type="ECO:0000259" key="7">
    <source>
        <dbReference type="PROSITE" id="PS51644"/>
    </source>
</evidence>
<dbReference type="Proteomes" id="UP001151699">
    <property type="component" value="Chromosome X"/>
</dbReference>
<feature type="compositionally biased region" description="Polar residues" evidence="5">
    <location>
        <begin position="165"/>
        <end position="181"/>
    </location>
</feature>
<evidence type="ECO:0000256" key="2">
    <source>
        <dbReference type="ARBA" id="ARBA00022490"/>
    </source>
</evidence>
<keyword evidence="4" id="KW-0744">Spermatogenesis</keyword>
<sequence>MTENTQSYLIKTKALIRALIISCPNEISIHKLNCDFKEREGHDIPYKTLGYQTLKSFLLSINDVLNVDPHTSIVKPIASKESGTAHVLKNVSEQKHSRKHQRQLRQEQRHTPIPQQIWPSPHALYNRGYANFDIYQRQFEPGPGNLLAPPNTSFFNNGYDQSRFTVPTWNGNNSTHRTNFPNVREQKQRKREAPGQKSTSNQNVEKSSNQNVEKSSNQRKPATQSKSENKPFVSNKNSIPVVPDAKEKSQVDSPDPKEIQIAALPPIDDDDPIFKIGSNASRIPPAAPPRNMNVGEIYQVCVTEVSSMWHFYFQFYESETIMSDIQKELDFVFPATKIKDCHMIVGHVCAAFVDDKWFRAEILTRPDEDDQVQLLFVDYGTIDYVSVEHIRHLSSELCSMPRLAHRGVLDFVKLTSCDSEKINKFCDMIRNRSLMALISVINDNDKAISMTLVDTNSDEDIIINKVLMEELSS</sequence>
<organism evidence="8 9">
    <name type="scientific">Pseudolycoriella hygida</name>
    <dbReference type="NCBI Taxonomy" id="35572"/>
    <lineage>
        <taxon>Eukaryota</taxon>
        <taxon>Metazoa</taxon>
        <taxon>Ecdysozoa</taxon>
        <taxon>Arthropoda</taxon>
        <taxon>Hexapoda</taxon>
        <taxon>Insecta</taxon>
        <taxon>Pterygota</taxon>
        <taxon>Neoptera</taxon>
        <taxon>Endopterygota</taxon>
        <taxon>Diptera</taxon>
        <taxon>Nematocera</taxon>
        <taxon>Sciaroidea</taxon>
        <taxon>Sciaridae</taxon>
        <taxon>Pseudolycoriella</taxon>
    </lineage>
</organism>
<feature type="compositionally biased region" description="Basic and acidic residues" evidence="5">
    <location>
        <begin position="244"/>
        <end position="256"/>
    </location>
</feature>
<name>A0A9Q0RZV3_9DIPT</name>
<dbReference type="OrthoDB" id="10034606at2759"/>
<gene>
    <name evidence="8" type="primary">TDRD5</name>
    <name evidence="8" type="ORF">Bhyg_11088</name>
</gene>
<dbReference type="Pfam" id="PF00567">
    <property type="entry name" value="TUDOR"/>
    <property type="match status" value="1"/>
</dbReference>
<evidence type="ECO:0000313" key="9">
    <source>
        <dbReference type="Proteomes" id="UP001151699"/>
    </source>
</evidence>
<feature type="region of interest" description="Disordered" evidence="5">
    <location>
        <begin position="165"/>
        <end position="256"/>
    </location>
</feature>